<dbReference type="InterPro" id="IPR000719">
    <property type="entry name" value="Prot_kinase_dom"/>
</dbReference>
<sequence>MDVEHREIHEQTLSIFLDKLSTVTTMLKRLHKPQVDGYGPKPNRMMYVIKKEGLDKAIDEMILWQTTSDQSWFLLMRMADSKVDSVLEACDSDASSSTAVSIRSAVTIRAGLRSENIPTDNFKSPSGLTLSSAALDSMQISAIPFCEGMLIARRAFSNGRTATYILNRIQCQTTSREDILGNSARDLVRKLQHEEPHTFGLLHCKGCILPSSTSPADITLVFRNPPDSSQPRSLRDILITTPSLSLSQRFRIAKDLAKSVGYVHTFGFVHKNVRPESVIVFETRSGKELSGFLAGFEEFRRDEGWTRRRGDDAPTKNLYRHPSRQGINPEEDYAMQHDIYSLGVCLLEIGLWGSFVNYSNSPSQAVPELGPLLDLPPTIVVSQASAFLLQDGKSHLLSLAQEQLPARMGDQYTEIVQTCLTCLDPDNADFGDQKEFQDEDGIRVGARYIEKVLLRLNAINV</sequence>
<evidence type="ECO:0000259" key="1">
    <source>
        <dbReference type="PROSITE" id="PS50011"/>
    </source>
</evidence>
<protein>
    <recommendedName>
        <fullName evidence="1">Protein kinase domain-containing protein</fullName>
    </recommendedName>
</protein>
<dbReference type="GO" id="GO:0004672">
    <property type="term" value="F:protein kinase activity"/>
    <property type="evidence" value="ECO:0007669"/>
    <property type="project" value="InterPro"/>
</dbReference>
<feature type="domain" description="Protein kinase" evidence="1">
    <location>
        <begin position="72"/>
        <end position="461"/>
    </location>
</feature>
<dbReference type="PANTHER" id="PTHR37542:SF1">
    <property type="entry name" value="PRION-INHIBITION AND PROPAGATION HELO DOMAIN-CONTAINING PROTEIN"/>
    <property type="match status" value="1"/>
</dbReference>
<accession>A0A6A5ZFP1</accession>
<evidence type="ECO:0000313" key="2">
    <source>
        <dbReference type="EMBL" id="KAF2118035.1"/>
    </source>
</evidence>
<keyword evidence="3" id="KW-1185">Reference proteome</keyword>
<evidence type="ECO:0000313" key="3">
    <source>
        <dbReference type="Proteomes" id="UP000799770"/>
    </source>
</evidence>
<gene>
    <name evidence="2" type="ORF">BDV96DRAFT_407771</name>
</gene>
<organism evidence="2 3">
    <name type="scientific">Lophiotrema nucula</name>
    <dbReference type="NCBI Taxonomy" id="690887"/>
    <lineage>
        <taxon>Eukaryota</taxon>
        <taxon>Fungi</taxon>
        <taxon>Dikarya</taxon>
        <taxon>Ascomycota</taxon>
        <taxon>Pezizomycotina</taxon>
        <taxon>Dothideomycetes</taxon>
        <taxon>Pleosporomycetidae</taxon>
        <taxon>Pleosporales</taxon>
        <taxon>Lophiotremataceae</taxon>
        <taxon>Lophiotrema</taxon>
    </lineage>
</organism>
<dbReference type="SUPFAM" id="SSF56112">
    <property type="entry name" value="Protein kinase-like (PK-like)"/>
    <property type="match status" value="1"/>
</dbReference>
<reference evidence="2" key="1">
    <citation type="journal article" date="2020" name="Stud. Mycol.">
        <title>101 Dothideomycetes genomes: a test case for predicting lifestyles and emergence of pathogens.</title>
        <authorList>
            <person name="Haridas S."/>
            <person name="Albert R."/>
            <person name="Binder M."/>
            <person name="Bloem J."/>
            <person name="Labutti K."/>
            <person name="Salamov A."/>
            <person name="Andreopoulos B."/>
            <person name="Baker S."/>
            <person name="Barry K."/>
            <person name="Bills G."/>
            <person name="Bluhm B."/>
            <person name="Cannon C."/>
            <person name="Castanera R."/>
            <person name="Culley D."/>
            <person name="Daum C."/>
            <person name="Ezra D."/>
            <person name="Gonzalez J."/>
            <person name="Henrissat B."/>
            <person name="Kuo A."/>
            <person name="Liang C."/>
            <person name="Lipzen A."/>
            <person name="Lutzoni F."/>
            <person name="Magnuson J."/>
            <person name="Mondo S."/>
            <person name="Nolan M."/>
            <person name="Ohm R."/>
            <person name="Pangilinan J."/>
            <person name="Park H.-J."/>
            <person name="Ramirez L."/>
            <person name="Alfaro M."/>
            <person name="Sun H."/>
            <person name="Tritt A."/>
            <person name="Yoshinaga Y."/>
            <person name="Zwiers L.-H."/>
            <person name="Turgeon B."/>
            <person name="Goodwin S."/>
            <person name="Spatafora J."/>
            <person name="Crous P."/>
            <person name="Grigoriev I."/>
        </authorList>
    </citation>
    <scope>NUCLEOTIDE SEQUENCE</scope>
    <source>
        <strain evidence="2">CBS 627.86</strain>
    </source>
</reference>
<proteinExistence type="predicted"/>
<dbReference type="EMBL" id="ML977318">
    <property type="protein sequence ID" value="KAF2118035.1"/>
    <property type="molecule type" value="Genomic_DNA"/>
</dbReference>
<dbReference type="Proteomes" id="UP000799770">
    <property type="component" value="Unassembled WGS sequence"/>
</dbReference>
<dbReference type="GO" id="GO:0005524">
    <property type="term" value="F:ATP binding"/>
    <property type="evidence" value="ECO:0007669"/>
    <property type="project" value="InterPro"/>
</dbReference>
<dbReference type="PROSITE" id="PS50011">
    <property type="entry name" value="PROTEIN_KINASE_DOM"/>
    <property type="match status" value="1"/>
</dbReference>
<dbReference type="InterPro" id="IPR011009">
    <property type="entry name" value="Kinase-like_dom_sf"/>
</dbReference>
<dbReference type="OrthoDB" id="1911848at2759"/>
<name>A0A6A5ZFP1_9PLEO</name>
<dbReference type="Gene3D" id="1.10.510.10">
    <property type="entry name" value="Transferase(Phosphotransferase) domain 1"/>
    <property type="match status" value="1"/>
</dbReference>
<dbReference type="AlphaFoldDB" id="A0A6A5ZFP1"/>
<dbReference type="PANTHER" id="PTHR37542">
    <property type="entry name" value="HELO DOMAIN-CONTAINING PROTEIN-RELATED"/>
    <property type="match status" value="1"/>
</dbReference>